<sequence length="168" mass="18814">MALKLDMSKAYDRVECQFIREMMIRMRFPMLWIETITKCISSVSHLVIVNGKVGKSEGLSSLMRLAMGDGLLRGAKASRSANAKGAQALKGVLGEYERCLGQRINFDKSTIFYSNNTAKGDKQIVCGILGVRHSNDVERYLGLLNMVGCRKKAAFQVLKDHFKKKFES</sequence>
<evidence type="ECO:0000313" key="1">
    <source>
        <dbReference type="EMBL" id="KAA3470304.1"/>
    </source>
</evidence>
<keyword evidence="1" id="KW-0808">Transferase</keyword>
<dbReference type="OrthoDB" id="1936608at2759"/>
<dbReference type="EMBL" id="SMMG02000006">
    <property type="protein sequence ID" value="KAA3470304.1"/>
    <property type="molecule type" value="Genomic_DNA"/>
</dbReference>
<dbReference type="Proteomes" id="UP000325315">
    <property type="component" value="Unassembled WGS sequence"/>
</dbReference>
<dbReference type="PANTHER" id="PTHR33116">
    <property type="entry name" value="REVERSE TRANSCRIPTASE ZINC-BINDING DOMAIN-CONTAINING PROTEIN-RELATED-RELATED"/>
    <property type="match status" value="1"/>
</dbReference>
<reference evidence="2" key="1">
    <citation type="journal article" date="2019" name="Plant Biotechnol. J.">
        <title>Genome sequencing of the Australian wild diploid species Gossypium australe highlights disease resistance and delayed gland morphogenesis.</title>
        <authorList>
            <person name="Cai Y."/>
            <person name="Cai X."/>
            <person name="Wang Q."/>
            <person name="Wang P."/>
            <person name="Zhang Y."/>
            <person name="Cai C."/>
            <person name="Xu Y."/>
            <person name="Wang K."/>
            <person name="Zhou Z."/>
            <person name="Wang C."/>
            <person name="Geng S."/>
            <person name="Li B."/>
            <person name="Dong Q."/>
            <person name="Hou Y."/>
            <person name="Wang H."/>
            <person name="Ai P."/>
            <person name="Liu Z."/>
            <person name="Yi F."/>
            <person name="Sun M."/>
            <person name="An G."/>
            <person name="Cheng J."/>
            <person name="Zhang Y."/>
            <person name="Shi Q."/>
            <person name="Xie Y."/>
            <person name="Shi X."/>
            <person name="Chang Y."/>
            <person name="Huang F."/>
            <person name="Chen Y."/>
            <person name="Hong S."/>
            <person name="Mi L."/>
            <person name="Sun Q."/>
            <person name="Zhang L."/>
            <person name="Zhou B."/>
            <person name="Peng R."/>
            <person name="Zhang X."/>
            <person name="Liu F."/>
        </authorList>
    </citation>
    <scope>NUCLEOTIDE SEQUENCE [LARGE SCALE GENOMIC DNA]</scope>
    <source>
        <strain evidence="2">cv. PA1801</strain>
    </source>
</reference>
<keyword evidence="2" id="KW-1185">Reference proteome</keyword>
<dbReference type="AlphaFoldDB" id="A0A5B6VMU7"/>
<keyword evidence="1" id="KW-0695">RNA-directed DNA polymerase</keyword>
<name>A0A5B6VMU7_9ROSI</name>
<dbReference type="GO" id="GO:0003964">
    <property type="term" value="F:RNA-directed DNA polymerase activity"/>
    <property type="evidence" value="ECO:0007669"/>
    <property type="project" value="UniProtKB-KW"/>
</dbReference>
<accession>A0A5B6VMU7</accession>
<dbReference type="PANTHER" id="PTHR33116:SF86">
    <property type="entry name" value="REVERSE TRANSCRIPTASE DOMAIN-CONTAINING PROTEIN"/>
    <property type="match status" value="1"/>
</dbReference>
<gene>
    <name evidence="1" type="ORF">EPI10_016022</name>
</gene>
<comment type="caution">
    <text evidence="1">The sequence shown here is derived from an EMBL/GenBank/DDBJ whole genome shotgun (WGS) entry which is preliminary data.</text>
</comment>
<organism evidence="1 2">
    <name type="scientific">Gossypium australe</name>
    <dbReference type="NCBI Taxonomy" id="47621"/>
    <lineage>
        <taxon>Eukaryota</taxon>
        <taxon>Viridiplantae</taxon>
        <taxon>Streptophyta</taxon>
        <taxon>Embryophyta</taxon>
        <taxon>Tracheophyta</taxon>
        <taxon>Spermatophyta</taxon>
        <taxon>Magnoliopsida</taxon>
        <taxon>eudicotyledons</taxon>
        <taxon>Gunneridae</taxon>
        <taxon>Pentapetalae</taxon>
        <taxon>rosids</taxon>
        <taxon>malvids</taxon>
        <taxon>Malvales</taxon>
        <taxon>Malvaceae</taxon>
        <taxon>Malvoideae</taxon>
        <taxon>Gossypium</taxon>
    </lineage>
</organism>
<protein>
    <submittedName>
        <fullName evidence="1">Reverse transcriptase</fullName>
    </submittedName>
</protein>
<evidence type="ECO:0000313" key="2">
    <source>
        <dbReference type="Proteomes" id="UP000325315"/>
    </source>
</evidence>
<keyword evidence="1" id="KW-0548">Nucleotidyltransferase</keyword>
<proteinExistence type="predicted"/>